<dbReference type="PANTHER" id="PTHR39608">
    <property type="entry name" value="INTEGRAL MEMBRANE PROTEIN (AFU_ORTHOLOGUE AFUA_5G08640)"/>
    <property type="match status" value="1"/>
</dbReference>
<feature type="transmembrane region" description="Helical" evidence="1">
    <location>
        <begin position="12"/>
        <end position="34"/>
    </location>
</feature>
<keyword evidence="1" id="KW-0812">Transmembrane</keyword>
<evidence type="ECO:0000313" key="3">
    <source>
        <dbReference type="Proteomes" id="UP000799428"/>
    </source>
</evidence>
<dbReference type="EMBL" id="MU005767">
    <property type="protein sequence ID" value="KAF2711382.1"/>
    <property type="molecule type" value="Genomic_DNA"/>
</dbReference>
<protein>
    <recommendedName>
        <fullName evidence="4">MARVEL domain-containing protein</fullName>
    </recommendedName>
</protein>
<proteinExistence type="predicted"/>
<dbReference type="AlphaFoldDB" id="A0A6G1KFY0"/>
<reference evidence="2" key="1">
    <citation type="journal article" date="2020" name="Stud. Mycol.">
        <title>101 Dothideomycetes genomes: a test case for predicting lifestyles and emergence of pathogens.</title>
        <authorList>
            <person name="Haridas S."/>
            <person name="Albert R."/>
            <person name="Binder M."/>
            <person name="Bloem J."/>
            <person name="Labutti K."/>
            <person name="Salamov A."/>
            <person name="Andreopoulos B."/>
            <person name="Baker S."/>
            <person name="Barry K."/>
            <person name="Bills G."/>
            <person name="Bluhm B."/>
            <person name="Cannon C."/>
            <person name="Castanera R."/>
            <person name="Culley D."/>
            <person name="Daum C."/>
            <person name="Ezra D."/>
            <person name="Gonzalez J."/>
            <person name="Henrissat B."/>
            <person name="Kuo A."/>
            <person name="Liang C."/>
            <person name="Lipzen A."/>
            <person name="Lutzoni F."/>
            <person name="Magnuson J."/>
            <person name="Mondo S."/>
            <person name="Nolan M."/>
            <person name="Ohm R."/>
            <person name="Pangilinan J."/>
            <person name="Park H.-J."/>
            <person name="Ramirez L."/>
            <person name="Alfaro M."/>
            <person name="Sun H."/>
            <person name="Tritt A."/>
            <person name="Yoshinaga Y."/>
            <person name="Zwiers L.-H."/>
            <person name="Turgeon B."/>
            <person name="Goodwin S."/>
            <person name="Spatafora J."/>
            <person name="Crous P."/>
            <person name="Grigoriev I."/>
        </authorList>
    </citation>
    <scope>NUCLEOTIDE SEQUENCE</scope>
    <source>
        <strain evidence="2">CBS 279.74</strain>
    </source>
</reference>
<keyword evidence="3" id="KW-1185">Reference proteome</keyword>
<keyword evidence="1" id="KW-1133">Transmembrane helix</keyword>
<feature type="transmembrane region" description="Helical" evidence="1">
    <location>
        <begin position="46"/>
        <end position="65"/>
    </location>
</feature>
<sequence>MVSSTITRSLLIVSHFLTWASSGIVVGITAYFLNNFPHDQHLTFEIIIAALTLGCWIPSFILPIISPKKSYFLPLNLIFSYLWLTSFIFAAQDYNESDCASNAPTGGSCSLKLCSEAFIFIAL</sequence>
<dbReference type="Proteomes" id="UP000799428">
    <property type="component" value="Unassembled WGS sequence"/>
</dbReference>
<gene>
    <name evidence="2" type="ORF">K504DRAFT_427737</name>
</gene>
<evidence type="ECO:0000313" key="2">
    <source>
        <dbReference type="EMBL" id="KAF2711382.1"/>
    </source>
</evidence>
<evidence type="ECO:0008006" key="4">
    <source>
        <dbReference type="Google" id="ProtNLM"/>
    </source>
</evidence>
<name>A0A6G1KFY0_9PLEO</name>
<dbReference type="PANTHER" id="PTHR39608:SF2">
    <property type="entry name" value="MARVEL DOMAIN-CONTAINING PROTEIN"/>
    <property type="match status" value="1"/>
</dbReference>
<accession>A0A6G1KFY0</accession>
<feature type="transmembrane region" description="Helical" evidence="1">
    <location>
        <begin position="71"/>
        <end position="91"/>
    </location>
</feature>
<dbReference type="OrthoDB" id="20872at2759"/>
<organism evidence="2 3">
    <name type="scientific">Pleomassaria siparia CBS 279.74</name>
    <dbReference type="NCBI Taxonomy" id="1314801"/>
    <lineage>
        <taxon>Eukaryota</taxon>
        <taxon>Fungi</taxon>
        <taxon>Dikarya</taxon>
        <taxon>Ascomycota</taxon>
        <taxon>Pezizomycotina</taxon>
        <taxon>Dothideomycetes</taxon>
        <taxon>Pleosporomycetidae</taxon>
        <taxon>Pleosporales</taxon>
        <taxon>Pleomassariaceae</taxon>
        <taxon>Pleomassaria</taxon>
    </lineage>
</organism>
<evidence type="ECO:0000256" key="1">
    <source>
        <dbReference type="SAM" id="Phobius"/>
    </source>
</evidence>
<keyword evidence="1" id="KW-0472">Membrane</keyword>